<feature type="domain" description="HTH cro/C1-type" evidence="1">
    <location>
        <begin position="11"/>
        <end position="69"/>
    </location>
</feature>
<dbReference type="Gene3D" id="1.10.260.40">
    <property type="entry name" value="lambda repressor-like DNA-binding domains"/>
    <property type="match status" value="1"/>
</dbReference>
<dbReference type="PROSITE" id="PS50943">
    <property type="entry name" value="HTH_CROC1"/>
    <property type="match status" value="1"/>
</dbReference>
<dbReference type="EMBL" id="JTHP01000003">
    <property type="protein sequence ID" value="KJD47109.1"/>
    <property type="molecule type" value="Genomic_DNA"/>
</dbReference>
<dbReference type="InterPro" id="IPR001387">
    <property type="entry name" value="Cro/C1-type_HTH"/>
</dbReference>
<dbReference type="Proteomes" id="UP000032534">
    <property type="component" value="Unassembled WGS sequence"/>
</dbReference>
<dbReference type="SUPFAM" id="SSF47413">
    <property type="entry name" value="lambda repressor-like DNA-binding domains"/>
    <property type="match status" value="1"/>
</dbReference>
<dbReference type="InterPro" id="IPR010982">
    <property type="entry name" value="Lambda_DNA-bd_dom_sf"/>
</dbReference>
<dbReference type="RefSeq" id="WP_044644697.1">
    <property type="nucleotide sequence ID" value="NZ_JTHP01000003.1"/>
</dbReference>
<evidence type="ECO:0000313" key="2">
    <source>
        <dbReference type="EMBL" id="KJD47109.1"/>
    </source>
</evidence>
<dbReference type="PATRIC" id="fig|159743.3.peg.611"/>
<dbReference type="Pfam" id="PF13443">
    <property type="entry name" value="HTH_26"/>
    <property type="match status" value="1"/>
</dbReference>
<protein>
    <recommendedName>
        <fullName evidence="1">HTH cro/C1-type domain-containing protein</fullName>
    </recommendedName>
</protein>
<sequence>MKIKFELTCNLERILKKKNITPYKLSKDTGERIGTIYKLVNNQGLDNSRLSTSLLANICGYLGITLGELFDVIQVEETE</sequence>
<evidence type="ECO:0000259" key="1">
    <source>
        <dbReference type="PROSITE" id="PS50943"/>
    </source>
</evidence>
<reference evidence="2 3" key="1">
    <citation type="submission" date="2014-11" db="EMBL/GenBank/DDBJ databases">
        <title>Draft Genome Sequences of Paenibacillus polymyxa NRRL B-30509 and Paenibacillus terrae NRRL B-30644, Strains from a Poultry Environment that Produce Tridecaptin A and Paenicidins.</title>
        <authorList>
            <person name="van Belkum M.J."/>
            <person name="Lohans C.T."/>
            <person name="Vederas J.C."/>
        </authorList>
    </citation>
    <scope>NUCLEOTIDE SEQUENCE [LARGE SCALE GENOMIC DNA]</scope>
    <source>
        <strain evidence="2 3">NRRL B-30644</strain>
    </source>
</reference>
<dbReference type="GO" id="GO:0003677">
    <property type="term" value="F:DNA binding"/>
    <property type="evidence" value="ECO:0007669"/>
    <property type="project" value="InterPro"/>
</dbReference>
<comment type="caution">
    <text evidence="2">The sequence shown here is derived from an EMBL/GenBank/DDBJ whole genome shotgun (WGS) entry which is preliminary data.</text>
</comment>
<dbReference type="SMART" id="SM00530">
    <property type="entry name" value="HTH_XRE"/>
    <property type="match status" value="1"/>
</dbReference>
<accession>A0A0D7X7F6</accession>
<gene>
    <name evidence="2" type="ORF">QD47_02850</name>
</gene>
<organism evidence="2 3">
    <name type="scientific">Paenibacillus terrae</name>
    <dbReference type="NCBI Taxonomy" id="159743"/>
    <lineage>
        <taxon>Bacteria</taxon>
        <taxon>Bacillati</taxon>
        <taxon>Bacillota</taxon>
        <taxon>Bacilli</taxon>
        <taxon>Bacillales</taxon>
        <taxon>Paenibacillaceae</taxon>
        <taxon>Paenibacillus</taxon>
    </lineage>
</organism>
<proteinExistence type="predicted"/>
<keyword evidence="3" id="KW-1185">Reference proteome</keyword>
<name>A0A0D7X7F6_9BACL</name>
<dbReference type="OrthoDB" id="2456072at2"/>
<dbReference type="AlphaFoldDB" id="A0A0D7X7F6"/>
<evidence type="ECO:0000313" key="3">
    <source>
        <dbReference type="Proteomes" id="UP000032534"/>
    </source>
</evidence>